<dbReference type="Proteomes" id="UP000070186">
    <property type="component" value="Unassembled WGS sequence"/>
</dbReference>
<feature type="transmembrane region" description="Helical" evidence="1">
    <location>
        <begin position="111"/>
        <end position="132"/>
    </location>
</feature>
<comment type="caution">
    <text evidence="2">The sequence shown here is derived from an EMBL/GenBank/DDBJ whole genome shotgun (WGS) entry which is preliminary data.</text>
</comment>
<evidence type="ECO:0000313" key="2">
    <source>
        <dbReference type="EMBL" id="KXB30827.1"/>
    </source>
</evidence>
<keyword evidence="1" id="KW-0812">Transmembrane</keyword>
<feature type="transmembrane region" description="Helical" evidence="1">
    <location>
        <begin position="144"/>
        <end position="161"/>
    </location>
</feature>
<feature type="transmembrane region" description="Helical" evidence="1">
    <location>
        <begin position="82"/>
        <end position="99"/>
    </location>
</feature>
<feature type="transmembrane region" description="Helical" evidence="1">
    <location>
        <begin position="258"/>
        <end position="277"/>
    </location>
</feature>
<dbReference type="STRING" id="281362.AT959_08865"/>
<feature type="transmembrane region" description="Helical" evidence="1">
    <location>
        <begin position="283"/>
        <end position="307"/>
    </location>
</feature>
<dbReference type="RefSeq" id="WP_066882623.1">
    <property type="nucleotide sequence ID" value="NZ_LODL01000019.1"/>
</dbReference>
<evidence type="ECO:0000313" key="3">
    <source>
        <dbReference type="Proteomes" id="UP000070186"/>
    </source>
</evidence>
<gene>
    <name evidence="2" type="ORF">AT959_08865</name>
</gene>
<protein>
    <submittedName>
        <fullName evidence="2">NnrS</fullName>
    </submittedName>
</protein>
<sequence>MQFSSHPLWLVGFRPFFSLACLAGMSLPVIWALVFSGLLGTPDSPFSTVQWHAHEMFFGFGWAVLGGFLLTSTKNWVNIRGYHGPALMLLTAAWLFERIGMSFGGSWPTALFLFSNNAFLGGIVAMLLWTLLRFRSQDSYRDNAFFMVMLPAFLIAKYLMLNGADFSAGYTMAIGLFRMAFLVMLERTLTGFMKAAFQAQILRQPKLDMPIKVLGLLLVVEFALPRPLTAAIAGLLAILLLVRFVFWKPQLAFKRIDIGIMYVGYLAIVAQLLIESLGHVVNFVWIGSVSVHVFTFGAMGSVIPAMLIRISKGHTGRKVVFDGLDRATLYIMLLALMLRVVLPQFLPALYLLWIQLSALCWFACFGILAWRYIPFLLQPRIDGKEH</sequence>
<feature type="transmembrane region" description="Helical" evidence="1">
    <location>
        <begin position="327"/>
        <end position="346"/>
    </location>
</feature>
<dbReference type="InterPro" id="IPR010266">
    <property type="entry name" value="NnrS"/>
</dbReference>
<keyword evidence="1" id="KW-1133">Transmembrane helix</keyword>
<dbReference type="Pfam" id="PF05940">
    <property type="entry name" value="NnrS"/>
    <property type="match status" value="1"/>
</dbReference>
<name>A0A133XIQ5_9RHOO</name>
<feature type="transmembrane region" description="Helical" evidence="1">
    <location>
        <begin position="352"/>
        <end position="373"/>
    </location>
</feature>
<feature type="transmembrane region" description="Helical" evidence="1">
    <location>
        <begin position="16"/>
        <end position="39"/>
    </location>
</feature>
<keyword evidence="3" id="KW-1185">Reference proteome</keyword>
<keyword evidence="1" id="KW-0472">Membrane</keyword>
<evidence type="ECO:0000256" key="1">
    <source>
        <dbReference type="SAM" id="Phobius"/>
    </source>
</evidence>
<reference evidence="2 3" key="1">
    <citation type="submission" date="2015-12" db="EMBL/GenBank/DDBJ databases">
        <title>Nitrous oxide reduction kinetics distinguish bacteria harboring typical versus atypical NosZ.</title>
        <authorList>
            <person name="Yoon S."/>
            <person name="Nissen S."/>
            <person name="Park D."/>
            <person name="Sanford R.A."/>
            <person name="Loeffler F.E."/>
        </authorList>
    </citation>
    <scope>NUCLEOTIDE SEQUENCE [LARGE SCALE GENOMIC DNA]</scope>
    <source>
        <strain evidence="2 3">ATCC BAA-841</strain>
    </source>
</reference>
<feature type="transmembrane region" description="Helical" evidence="1">
    <location>
        <begin position="51"/>
        <end position="70"/>
    </location>
</feature>
<proteinExistence type="predicted"/>
<feature type="transmembrane region" description="Helical" evidence="1">
    <location>
        <begin position="230"/>
        <end position="246"/>
    </location>
</feature>
<organism evidence="2 3">
    <name type="scientific">Dechloromonas denitrificans</name>
    <dbReference type="NCBI Taxonomy" id="281362"/>
    <lineage>
        <taxon>Bacteria</taxon>
        <taxon>Pseudomonadati</taxon>
        <taxon>Pseudomonadota</taxon>
        <taxon>Betaproteobacteria</taxon>
        <taxon>Rhodocyclales</taxon>
        <taxon>Azonexaceae</taxon>
        <taxon>Dechloromonas</taxon>
    </lineage>
</organism>
<accession>A0A133XIQ5</accession>
<dbReference type="EMBL" id="LODL01000019">
    <property type="protein sequence ID" value="KXB30827.1"/>
    <property type="molecule type" value="Genomic_DNA"/>
</dbReference>
<dbReference type="AlphaFoldDB" id="A0A133XIQ5"/>